<gene>
    <name evidence="1" type="ORF">bsdtb5_01880</name>
</gene>
<dbReference type="Pfam" id="PF11578">
    <property type="entry name" value="DUF3237"/>
    <property type="match status" value="1"/>
</dbReference>
<dbReference type="Gene3D" id="2.40.160.20">
    <property type="match status" value="1"/>
</dbReference>
<name>A0A7R7IAW2_9FIRM</name>
<dbReference type="KEGG" id="ahb:bsdtb5_01880"/>
<organism evidence="1 2">
    <name type="scientific">Anaeromicropila herbilytica</name>
    <dbReference type="NCBI Taxonomy" id="2785025"/>
    <lineage>
        <taxon>Bacteria</taxon>
        <taxon>Bacillati</taxon>
        <taxon>Bacillota</taxon>
        <taxon>Clostridia</taxon>
        <taxon>Lachnospirales</taxon>
        <taxon>Lachnospiraceae</taxon>
        <taxon>Anaeromicropila</taxon>
    </lineage>
</organism>
<dbReference type="RefSeq" id="WP_271714198.1">
    <property type="nucleotide sequence ID" value="NZ_AP024169.1"/>
</dbReference>
<evidence type="ECO:0000313" key="1">
    <source>
        <dbReference type="EMBL" id="BCN28893.1"/>
    </source>
</evidence>
<keyword evidence="2" id="KW-1185">Reference proteome</keyword>
<dbReference type="EMBL" id="AP024169">
    <property type="protein sequence ID" value="BCN28893.1"/>
    <property type="molecule type" value="Genomic_DNA"/>
</dbReference>
<reference evidence="1 2" key="1">
    <citation type="submission" date="2020-11" db="EMBL/GenBank/DDBJ databases">
        <title>Draft genome sequencing of a Lachnospiraceae strain isolated from anoxic soil subjected to BSD treatment.</title>
        <authorList>
            <person name="Uek A."/>
            <person name="Tonouchi A."/>
        </authorList>
    </citation>
    <scope>NUCLEOTIDE SEQUENCE [LARGE SCALE GENOMIC DNA]</scope>
    <source>
        <strain evidence="1 2">TB5</strain>
    </source>
</reference>
<sequence>MELVMTIHVRLSKNIYKVNGDKMNICMLPFTGTAEGMYFNGMVIGEGVDTQKIYPDGKIELSARYMLEGEDFKGNRCSVFVENNGESLEKCIPLIVTDSADLQFLSEAELISNVIPTEIGVDVRIYKL</sequence>
<evidence type="ECO:0000313" key="2">
    <source>
        <dbReference type="Proteomes" id="UP000595897"/>
    </source>
</evidence>
<dbReference type="AlphaFoldDB" id="A0A7R7IAW2"/>
<dbReference type="Proteomes" id="UP000595897">
    <property type="component" value="Chromosome"/>
</dbReference>
<proteinExistence type="predicted"/>
<accession>A0A7R7IAW2</accession>
<protein>
    <submittedName>
        <fullName evidence="1">Uncharacterized protein</fullName>
    </submittedName>
</protein>